<evidence type="ECO:0000313" key="2">
    <source>
        <dbReference type="Proteomes" id="UP000724657"/>
    </source>
</evidence>
<gene>
    <name evidence="1" type="ORF">IAA47_05550</name>
</gene>
<dbReference type="Proteomes" id="UP000724657">
    <property type="component" value="Unassembled WGS sequence"/>
</dbReference>
<accession>A0A9E2KXR4</accession>
<dbReference type="GO" id="GO:0033969">
    <property type="term" value="F:gamma-glutamyl-gamma-aminobutyrate hydrolase activity"/>
    <property type="evidence" value="ECO:0007669"/>
    <property type="project" value="TreeGrafter"/>
</dbReference>
<dbReference type="GO" id="GO:0005829">
    <property type="term" value="C:cytosol"/>
    <property type="evidence" value="ECO:0007669"/>
    <property type="project" value="TreeGrafter"/>
</dbReference>
<dbReference type="AlphaFoldDB" id="A0A9E2KXR4"/>
<dbReference type="PANTHER" id="PTHR43235">
    <property type="entry name" value="GLUTAMINE AMIDOTRANSFERASE PB2B2.05-RELATED"/>
    <property type="match status" value="1"/>
</dbReference>
<sequence length="240" mass="27272">MKKPIIGITSAYEIEDGLRNYHRTTVSIDYSKSIIESGGIPIVLPVTSNLEVIKKQLELLDGIIFAGGVDINPSYYGQDFEQNMGIISPERDECEFLILKEFFKTNKPILGICRGHQLINVFLGGTLFQDLRYKGTEVLKHSQDFFPELAVHKVKITDNDNILSKLFGKEISTNSFHHQAVDKLGENLTIIAVTEDGVIEAFQMKNHKFLYGLQWHPEMMTARGNEDMRKIFVEFVNSCK</sequence>
<dbReference type="PROSITE" id="PS51273">
    <property type="entry name" value="GATASE_TYPE_1"/>
    <property type="match status" value="1"/>
</dbReference>
<dbReference type="CDD" id="cd01745">
    <property type="entry name" value="GATase1_2"/>
    <property type="match status" value="1"/>
</dbReference>
<reference evidence="1" key="1">
    <citation type="journal article" date="2021" name="PeerJ">
        <title>Extensive microbial diversity within the chicken gut microbiome revealed by metagenomics and culture.</title>
        <authorList>
            <person name="Gilroy R."/>
            <person name="Ravi A."/>
            <person name="Getino M."/>
            <person name="Pursley I."/>
            <person name="Horton D.L."/>
            <person name="Alikhan N.F."/>
            <person name="Baker D."/>
            <person name="Gharbi K."/>
            <person name="Hall N."/>
            <person name="Watson M."/>
            <person name="Adriaenssens E.M."/>
            <person name="Foster-Nyarko E."/>
            <person name="Jarju S."/>
            <person name="Secka A."/>
            <person name="Antonio M."/>
            <person name="Oren A."/>
            <person name="Chaudhuri R.R."/>
            <person name="La Ragione R."/>
            <person name="Hildebrand F."/>
            <person name="Pallen M.J."/>
        </authorList>
    </citation>
    <scope>NUCLEOTIDE SEQUENCE</scope>
    <source>
        <strain evidence="1">A6-441</strain>
    </source>
</reference>
<dbReference type="SUPFAM" id="SSF52317">
    <property type="entry name" value="Class I glutamine amidotransferase-like"/>
    <property type="match status" value="1"/>
</dbReference>
<dbReference type="EMBL" id="JAHLFN010000055">
    <property type="protein sequence ID" value="MBU3842432.1"/>
    <property type="molecule type" value="Genomic_DNA"/>
</dbReference>
<protein>
    <submittedName>
        <fullName evidence="1">Gamma-glutamyl-gamma-aminobutyrate hydrolase family protein</fullName>
    </submittedName>
</protein>
<dbReference type="Gene3D" id="3.40.50.880">
    <property type="match status" value="1"/>
</dbReference>
<dbReference type="InterPro" id="IPR011697">
    <property type="entry name" value="Peptidase_C26"/>
</dbReference>
<organism evidence="1 2">
    <name type="scientific">Candidatus Fusobacterium pullicola</name>
    <dbReference type="NCBI Taxonomy" id="2838601"/>
    <lineage>
        <taxon>Bacteria</taxon>
        <taxon>Fusobacteriati</taxon>
        <taxon>Fusobacteriota</taxon>
        <taxon>Fusobacteriia</taxon>
        <taxon>Fusobacteriales</taxon>
        <taxon>Fusobacteriaceae</taxon>
        <taxon>Fusobacterium</taxon>
    </lineage>
</organism>
<dbReference type="InterPro" id="IPR029062">
    <property type="entry name" value="Class_I_gatase-like"/>
</dbReference>
<dbReference type="InterPro" id="IPR044668">
    <property type="entry name" value="PuuD-like"/>
</dbReference>
<keyword evidence="1" id="KW-0378">Hydrolase</keyword>
<dbReference type="GO" id="GO:0006598">
    <property type="term" value="P:polyamine catabolic process"/>
    <property type="evidence" value="ECO:0007669"/>
    <property type="project" value="TreeGrafter"/>
</dbReference>
<dbReference type="Pfam" id="PF07722">
    <property type="entry name" value="Peptidase_C26"/>
    <property type="match status" value="1"/>
</dbReference>
<name>A0A9E2KXR4_9FUSO</name>
<comment type="caution">
    <text evidence="1">The sequence shown here is derived from an EMBL/GenBank/DDBJ whole genome shotgun (WGS) entry which is preliminary data.</text>
</comment>
<proteinExistence type="predicted"/>
<reference evidence="1" key="2">
    <citation type="submission" date="2021-04" db="EMBL/GenBank/DDBJ databases">
        <authorList>
            <person name="Gilroy R."/>
        </authorList>
    </citation>
    <scope>NUCLEOTIDE SEQUENCE</scope>
    <source>
        <strain evidence="1">A6-441</strain>
    </source>
</reference>
<evidence type="ECO:0000313" key="1">
    <source>
        <dbReference type="EMBL" id="MBU3842432.1"/>
    </source>
</evidence>
<dbReference type="PANTHER" id="PTHR43235:SF1">
    <property type="entry name" value="GLUTAMINE AMIDOTRANSFERASE PB2B2.05-RELATED"/>
    <property type="match status" value="1"/>
</dbReference>